<proteinExistence type="predicted"/>
<dbReference type="EMBL" id="CAJVQC010122062">
    <property type="protein sequence ID" value="CAG8838915.1"/>
    <property type="molecule type" value="Genomic_DNA"/>
</dbReference>
<comment type="caution">
    <text evidence="1">The sequence shown here is derived from an EMBL/GenBank/DDBJ whole genome shotgun (WGS) entry which is preliminary data.</text>
</comment>
<dbReference type="Proteomes" id="UP000789920">
    <property type="component" value="Unassembled WGS sequence"/>
</dbReference>
<accession>A0ACA9SG85</accession>
<evidence type="ECO:0000313" key="1">
    <source>
        <dbReference type="EMBL" id="CAG8838915.1"/>
    </source>
</evidence>
<evidence type="ECO:0000313" key="2">
    <source>
        <dbReference type="Proteomes" id="UP000789920"/>
    </source>
</evidence>
<sequence length="112" mass="12901">ASSINLSIQTLATDSTQFIYSGSLALSMTMQSLYDKCLFLHVRHSLRKVFENLVWQIIKYDLNSADDIEWLQTATKHFGDFRNKLINKIEIPITSSLQKEVVAFIDEFTIIQ</sequence>
<keyword evidence="2" id="KW-1185">Reference proteome</keyword>
<name>A0ACA9SG85_9GLOM</name>
<organism evidence="1 2">
    <name type="scientific">Racocetra persica</name>
    <dbReference type="NCBI Taxonomy" id="160502"/>
    <lineage>
        <taxon>Eukaryota</taxon>
        <taxon>Fungi</taxon>
        <taxon>Fungi incertae sedis</taxon>
        <taxon>Mucoromycota</taxon>
        <taxon>Glomeromycotina</taxon>
        <taxon>Glomeromycetes</taxon>
        <taxon>Diversisporales</taxon>
        <taxon>Gigasporaceae</taxon>
        <taxon>Racocetra</taxon>
    </lineage>
</organism>
<protein>
    <submittedName>
        <fullName evidence="1">15863_t:CDS:1</fullName>
    </submittedName>
</protein>
<reference evidence="1" key="1">
    <citation type="submission" date="2021-06" db="EMBL/GenBank/DDBJ databases">
        <authorList>
            <person name="Kallberg Y."/>
            <person name="Tangrot J."/>
            <person name="Rosling A."/>
        </authorList>
    </citation>
    <scope>NUCLEOTIDE SEQUENCE</scope>
    <source>
        <strain evidence="1">MA461A</strain>
    </source>
</reference>
<feature type="non-terminal residue" evidence="1">
    <location>
        <position position="112"/>
    </location>
</feature>
<feature type="non-terminal residue" evidence="1">
    <location>
        <position position="1"/>
    </location>
</feature>
<gene>
    <name evidence="1" type="ORF">RPERSI_LOCUS30850</name>
</gene>